<keyword evidence="3" id="KW-1185">Reference proteome</keyword>
<dbReference type="SUPFAM" id="SSF52402">
    <property type="entry name" value="Adenine nucleotide alpha hydrolases-like"/>
    <property type="match status" value="1"/>
</dbReference>
<organism evidence="2 3">
    <name type="scientific">Stutzerimonas nitrititolerans</name>
    <dbReference type="NCBI Taxonomy" id="2482751"/>
    <lineage>
        <taxon>Bacteria</taxon>
        <taxon>Pseudomonadati</taxon>
        <taxon>Pseudomonadota</taxon>
        <taxon>Gammaproteobacteria</taxon>
        <taxon>Pseudomonadales</taxon>
        <taxon>Pseudomonadaceae</taxon>
        <taxon>Stutzerimonas</taxon>
    </lineage>
</organism>
<evidence type="ECO:0000259" key="1">
    <source>
        <dbReference type="Pfam" id="PF01507"/>
    </source>
</evidence>
<dbReference type="EMBL" id="RFFL01000030">
    <property type="protein sequence ID" value="RMH96373.1"/>
    <property type="molecule type" value="Genomic_DNA"/>
</dbReference>
<dbReference type="PANTHER" id="PTHR43196:SF2">
    <property type="entry name" value="PHOSPHOADENOSINE PHOSPHOSULFATE REDUCTASE"/>
    <property type="match status" value="1"/>
</dbReference>
<evidence type="ECO:0000313" key="3">
    <source>
        <dbReference type="Proteomes" id="UP000269134"/>
    </source>
</evidence>
<dbReference type="GeneID" id="84611371"/>
<dbReference type="Proteomes" id="UP000269134">
    <property type="component" value="Unassembled WGS sequence"/>
</dbReference>
<protein>
    <recommendedName>
        <fullName evidence="1">Phosphoadenosine phosphosulphate reductase domain-containing protein</fullName>
    </recommendedName>
</protein>
<sequence>MRKPRLFVSFSGGRSSAYMAQWIKRTMGETHDLLFVFANTGQEHEETLKFVRRCDEAFGLGVVWVEAAVQFGARVSTKHRVVTFETASRNGLPFEHVIQKYGIPNQKFPHCTRELKLNPMYSYVDSVWPERDYQIAVGLRVDEQRRRRKDADFTRIVYPLMDWHPIDKEDANAWWEQQPFTLNLTERQGNCVWCWKKSDRKHLLNLADDPESYEFPDRMEKLYPDAGAGNGGRVFFRGNRSTQDLIALSQIVIPDERMGSRDDEDGGCSESCEAFGEQQLDLFDEEAA</sequence>
<feature type="domain" description="Phosphoadenosine phosphosulphate reductase" evidence="1">
    <location>
        <begin position="6"/>
        <end position="151"/>
    </location>
</feature>
<dbReference type="Gene3D" id="3.40.50.620">
    <property type="entry name" value="HUPs"/>
    <property type="match status" value="1"/>
</dbReference>
<name>A0ABX9USW4_9GAMM</name>
<dbReference type="Pfam" id="PF01507">
    <property type="entry name" value="PAPS_reduct"/>
    <property type="match status" value="1"/>
</dbReference>
<dbReference type="InterPro" id="IPR002500">
    <property type="entry name" value="PAPS_reduct_dom"/>
</dbReference>
<dbReference type="InterPro" id="IPR050128">
    <property type="entry name" value="Sulfate_adenylyltrnsfr_sub2"/>
</dbReference>
<evidence type="ECO:0000313" key="2">
    <source>
        <dbReference type="EMBL" id="RMH96373.1"/>
    </source>
</evidence>
<reference evidence="2 3" key="1">
    <citation type="submission" date="2018-10" db="EMBL/GenBank/DDBJ databases">
        <title>Pseudomonas sp. GL14 genome.</title>
        <authorList>
            <person name="Peng J."/>
            <person name="Liu Z.-P."/>
        </authorList>
    </citation>
    <scope>NUCLEOTIDE SEQUENCE [LARGE SCALE GENOMIC DNA]</scope>
    <source>
        <strain evidence="2 3">GL14</strain>
    </source>
</reference>
<proteinExistence type="predicted"/>
<dbReference type="InterPro" id="IPR014729">
    <property type="entry name" value="Rossmann-like_a/b/a_fold"/>
</dbReference>
<gene>
    <name evidence="2" type="ORF">EA795_20280</name>
</gene>
<dbReference type="PANTHER" id="PTHR43196">
    <property type="entry name" value="SULFATE ADENYLYLTRANSFERASE SUBUNIT 2"/>
    <property type="match status" value="1"/>
</dbReference>
<accession>A0ABX9USW4</accession>
<comment type="caution">
    <text evidence="2">The sequence shown here is derived from an EMBL/GenBank/DDBJ whole genome shotgun (WGS) entry which is preliminary data.</text>
</comment>
<dbReference type="RefSeq" id="WP_122079175.1">
    <property type="nucleotide sequence ID" value="NZ_RFFL01000030.1"/>
</dbReference>